<evidence type="ECO:0000313" key="2">
    <source>
        <dbReference type="EMBL" id="MXQ14551.1"/>
    </source>
</evidence>
<evidence type="ECO:0000256" key="1">
    <source>
        <dbReference type="SAM" id="MobiDB-lite"/>
    </source>
</evidence>
<reference evidence="2 3" key="2">
    <citation type="submission" date="2020-01" db="EMBL/GenBank/DDBJ databases">
        <title>Microvirga sp. nov., an arsenate reduction bacterium isolated from Tibet hotspring sediments.</title>
        <authorList>
            <person name="Xian W.-D."/>
            <person name="Li W.-J."/>
        </authorList>
    </citation>
    <scope>NUCLEOTIDE SEQUENCE [LARGE SCALE GENOMIC DNA]</scope>
    <source>
        <strain evidence="2 3">KCTC 23863</strain>
    </source>
</reference>
<name>A0A7X3MWK5_9HYPH</name>
<feature type="region of interest" description="Disordered" evidence="1">
    <location>
        <begin position="223"/>
        <end position="253"/>
    </location>
</feature>
<feature type="region of interest" description="Disordered" evidence="1">
    <location>
        <begin position="182"/>
        <end position="202"/>
    </location>
</feature>
<proteinExistence type="predicted"/>
<organism evidence="2 3">
    <name type="scientific">Microvirga makkahensis</name>
    <dbReference type="NCBI Taxonomy" id="1128670"/>
    <lineage>
        <taxon>Bacteria</taxon>
        <taxon>Pseudomonadati</taxon>
        <taxon>Pseudomonadota</taxon>
        <taxon>Alphaproteobacteria</taxon>
        <taxon>Hyphomicrobiales</taxon>
        <taxon>Methylobacteriaceae</taxon>
        <taxon>Microvirga</taxon>
    </lineage>
</organism>
<evidence type="ECO:0000313" key="3">
    <source>
        <dbReference type="Proteomes" id="UP000436483"/>
    </source>
</evidence>
<dbReference type="AlphaFoldDB" id="A0A7X3MWK5"/>
<feature type="compositionally biased region" description="Basic and acidic residues" evidence="1">
    <location>
        <begin position="39"/>
        <end position="48"/>
    </location>
</feature>
<comment type="caution">
    <text evidence="2">The sequence shown here is derived from an EMBL/GenBank/DDBJ whole genome shotgun (WGS) entry which is preliminary data.</text>
</comment>
<dbReference type="Proteomes" id="UP000436483">
    <property type="component" value="Unassembled WGS sequence"/>
</dbReference>
<feature type="region of interest" description="Disordered" evidence="1">
    <location>
        <begin position="1"/>
        <end position="142"/>
    </location>
</feature>
<protein>
    <recommendedName>
        <fullName evidence="4">Inner membrane protein</fullName>
    </recommendedName>
</protein>
<reference evidence="2 3" key="1">
    <citation type="submission" date="2019-12" db="EMBL/GenBank/DDBJ databases">
        <authorList>
            <person name="Yuan C.-G."/>
        </authorList>
    </citation>
    <scope>NUCLEOTIDE SEQUENCE [LARGE SCALE GENOMIC DNA]</scope>
    <source>
        <strain evidence="2 3">KCTC 23863</strain>
    </source>
</reference>
<accession>A0A7X3MWK5</accession>
<feature type="compositionally biased region" description="Pro residues" evidence="1">
    <location>
        <begin position="241"/>
        <end position="250"/>
    </location>
</feature>
<gene>
    <name evidence="2" type="ORF">GR328_24500</name>
</gene>
<feature type="compositionally biased region" description="Polar residues" evidence="1">
    <location>
        <begin position="309"/>
        <end position="334"/>
    </location>
</feature>
<dbReference type="RefSeq" id="WP_160888272.1">
    <property type="nucleotide sequence ID" value="NZ_WURB01000038.1"/>
</dbReference>
<keyword evidence="3" id="KW-1185">Reference proteome</keyword>
<dbReference type="OrthoDB" id="8439779at2"/>
<evidence type="ECO:0008006" key="4">
    <source>
        <dbReference type="Google" id="ProtNLM"/>
    </source>
</evidence>
<feature type="compositionally biased region" description="Pro residues" evidence="1">
    <location>
        <begin position="106"/>
        <end position="116"/>
    </location>
</feature>
<dbReference type="EMBL" id="WURB01000038">
    <property type="protein sequence ID" value="MXQ14551.1"/>
    <property type="molecule type" value="Genomic_DNA"/>
</dbReference>
<sequence length="529" mass="56662">MTDSSDPKAPKNSRKKRSREPATIDLKATVIDEGAQQDKAWDAVKPEDTIVPEASAPAEDTLHAENAPGTEDALRPEDTLGTAEATLDSGRSADSIEPATASDEVPPQPAEQPPQPDRQEDAPQGTPSAPAPVPERRTSAGALIGSGLLGGLVGAGLLYGLERWQQPPVPQDDQRLVQLEQRVAALGQPRPESQNADLSPAEERLQALESARDSLDQRLQEIQETARRAASQAEEALNRPLPEPAAPPPQNDAALADLSSRLSAVENAVATLQSEGQARAQSATEMSNAVQDLSRRLDEQSQRLDQRLNEQSQSLDQRLNEQSQSLDQRLNEQSQRLDERLAALSRQVAETSRTAEETGQTGTRVVLTGRLNDALRSGAPYADVLEGLRRAGADAGRLKPLEPFAGEGAPTASAMRESFEALEPQILRDERAASGEWSDRVLRMLDNVVTVRPVNEPDAAGVAGTVARIRQALDAGDMQAAAAAWASLPEPARRISEEWGQQATALAEARQAARDLSAEALAALNRSTQ</sequence>
<feature type="region of interest" description="Disordered" evidence="1">
    <location>
        <begin position="306"/>
        <end position="334"/>
    </location>
</feature>